<organism evidence="2 3">
    <name type="scientific">Spiroplasma cantharicola</name>
    <dbReference type="NCBI Taxonomy" id="362837"/>
    <lineage>
        <taxon>Bacteria</taxon>
        <taxon>Bacillati</taxon>
        <taxon>Mycoplasmatota</taxon>
        <taxon>Mollicutes</taxon>
        <taxon>Entomoplasmatales</taxon>
        <taxon>Spiroplasmataceae</taxon>
        <taxon>Spiroplasma</taxon>
    </lineage>
</organism>
<protein>
    <recommendedName>
        <fullName evidence="4">Lipoprotein</fullName>
    </recommendedName>
</protein>
<keyword evidence="1" id="KW-0732">Signal</keyword>
<name>A0A0M5KLL7_9MOLU</name>
<evidence type="ECO:0000313" key="2">
    <source>
        <dbReference type="EMBL" id="ALD66589.1"/>
    </source>
</evidence>
<feature type="signal peptide" evidence="1">
    <location>
        <begin position="1"/>
        <end position="23"/>
    </location>
</feature>
<dbReference type="RefSeq" id="WP_053946342.1">
    <property type="nucleotide sequence ID" value="NZ_CP012622.1"/>
</dbReference>
<dbReference type="NCBIfam" id="NF038029">
    <property type="entry name" value="LP_plasma"/>
    <property type="match status" value="1"/>
</dbReference>
<keyword evidence="3" id="KW-1185">Reference proteome</keyword>
<dbReference type="PROSITE" id="PS51257">
    <property type="entry name" value="PROKAR_LIPOPROTEIN"/>
    <property type="match status" value="1"/>
</dbReference>
<dbReference type="PATRIC" id="fig|362837.3.peg.699"/>
<gene>
    <name evidence="2" type="ORF">SCANT_v1c06830</name>
</gene>
<accession>A0A0M5KLL7</accession>
<feature type="chain" id="PRO_5005804419" description="Lipoprotein" evidence="1">
    <location>
        <begin position="24"/>
        <end position="658"/>
    </location>
</feature>
<evidence type="ECO:0008006" key="4">
    <source>
        <dbReference type="Google" id="ProtNLM"/>
    </source>
</evidence>
<dbReference type="KEGG" id="scj:SCANT_v1c06830"/>
<reference evidence="2 3" key="1">
    <citation type="journal article" date="2015" name="Genome Announc.">
        <title>Complete Genome Sequence of Spiroplasma cantharicola CC-1T (DSM 21588), a Bacterium Isolated from Soldier Beetle (Cantharis carolinus).</title>
        <authorList>
            <person name="Lo W.S."/>
            <person name="Liu P.Y."/>
            <person name="Kuo C.H."/>
        </authorList>
    </citation>
    <scope>NUCLEOTIDE SEQUENCE [LARGE SCALE GENOMIC DNA]</scope>
    <source>
        <strain evidence="2 3">CC-1</strain>
    </source>
</reference>
<dbReference type="Proteomes" id="UP000063919">
    <property type="component" value="Chromosome"/>
</dbReference>
<dbReference type="EMBL" id="CP012622">
    <property type="protein sequence ID" value="ALD66589.1"/>
    <property type="molecule type" value="Genomic_DNA"/>
</dbReference>
<evidence type="ECO:0000256" key="1">
    <source>
        <dbReference type="SAM" id="SignalP"/>
    </source>
</evidence>
<evidence type="ECO:0000313" key="3">
    <source>
        <dbReference type="Proteomes" id="UP000063919"/>
    </source>
</evidence>
<dbReference type="InterPro" id="IPR054816">
    <property type="entry name" value="Lipoprotein_mollicutes-type_CS"/>
</dbReference>
<dbReference type="AlphaFoldDB" id="A0A0M5KLL7"/>
<proteinExistence type="predicted"/>
<sequence length="658" mass="70444">MKKLLGLLATAGLVTTATTSVVACGGDKDKEEEKNSSLEFSKIESKDITINLGTRNDKAIVKSVSNVNEKSILKVSFGEVAENGDVVVSVIPLKLPKDKDVKETLTITYNIEKEGKQEVLSSKKIDVTVKKDTASEIKEVSTKEVQNTLDAAVKDKEFANKQQAIDALKAVVLVEGLEIDGEPVASEKFEEITIDVKVKAKDGYKIKDGDKTDFSVKATIKEKIVEVSTSAVQAALDATTNGKDFENKDEAIATVKGAKLTEGLEIDGEPVASEKFEEITIDVKVKAKVGFEIKDGDKTDFSVKAKIKQKIVEVSTSAVQAALDATTSGKDFDDKDQAIAAVKGVKLTEGLVIDGEPKNKGETGEITIDVKVKAKVGYKIKDGDKTDFSVKAKIKQKIVEVSTSAVQAALDATTSGKDFDDKDQAIVAVKGAELAEGLVIDGEPVASEKFEEITIDVKVKAKVGFEIKDGDKTDFSVKATIKEKIVEVSTSSVQDALNSTTLGKKFDDKDQAIAAVKGAKLTEGLVIDGEPTTNDETGEITIDVKVKAKVGFEIKDGDKTDFSVKATIKEKIVEVSTSDVQDALNATTSEREFENKDEAIAAVKGVKLTEGLVIDGEPTTNDETGEITIDVKVKAKDGYKIKDGDKIEFSVIAKIKVA</sequence>
<dbReference type="OrthoDB" id="392103at2"/>